<gene>
    <name evidence="2" type="ORF">R70211_06834</name>
</gene>
<sequence>MGTTAVLNNNSPLESLAAFALTFTAGILSALAMSRYVEKVRRDALNASSQTA</sequence>
<keyword evidence="1" id="KW-1133">Transmembrane helix</keyword>
<evidence type="ECO:0000256" key="1">
    <source>
        <dbReference type="SAM" id="Phobius"/>
    </source>
</evidence>
<keyword evidence="1" id="KW-0812">Transmembrane</keyword>
<accession>A0A9N8NCV9</accession>
<keyword evidence="3" id="KW-1185">Reference proteome</keyword>
<protein>
    <submittedName>
        <fullName evidence="2">Uncharacterized protein</fullName>
    </submittedName>
</protein>
<dbReference type="RefSeq" id="WP_201139505.1">
    <property type="nucleotide sequence ID" value="NZ_CAJNAS010000030.1"/>
</dbReference>
<proteinExistence type="predicted"/>
<keyword evidence="1" id="KW-0472">Membrane</keyword>
<evidence type="ECO:0000313" key="3">
    <source>
        <dbReference type="Proteomes" id="UP000675121"/>
    </source>
</evidence>
<dbReference type="Proteomes" id="UP000675121">
    <property type="component" value="Unassembled WGS sequence"/>
</dbReference>
<feature type="transmembrane region" description="Helical" evidence="1">
    <location>
        <begin position="16"/>
        <end position="33"/>
    </location>
</feature>
<dbReference type="AlphaFoldDB" id="A0A9N8NCV9"/>
<reference evidence="2" key="1">
    <citation type="submission" date="2021-02" db="EMBL/GenBank/DDBJ databases">
        <authorList>
            <person name="Vanwijnsberghe S."/>
        </authorList>
    </citation>
    <scope>NUCLEOTIDE SEQUENCE</scope>
    <source>
        <strain evidence="2">R-70211</strain>
    </source>
</reference>
<comment type="caution">
    <text evidence="2">The sequence shown here is derived from an EMBL/GenBank/DDBJ whole genome shotgun (WGS) entry which is preliminary data.</text>
</comment>
<evidence type="ECO:0000313" key="2">
    <source>
        <dbReference type="EMBL" id="CAE6959489.1"/>
    </source>
</evidence>
<name>A0A9N8NCV9_9BURK</name>
<dbReference type="EMBL" id="CAJNAS010000030">
    <property type="protein sequence ID" value="CAE6959489.1"/>
    <property type="molecule type" value="Genomic_DNA"/>
</dbReference>
<organism evidence="2 3">
    <name type="scientific">Paraburkholderia domus</name>
    <dbReference type="NCBI Taxonomy" id="2793075"/>
    <lineage>
        <taxon>Bacteria</taxon>
        <taxon>Pseudomonadati</taxon>
        <taxon>Pseudomonadota</taxon>
        <taxon>Betaproteobacteria</taxon>
        <taxon>Burkholderiales</taxon>
        <taxon>Burkholderiaceae</taxon>
        <taxon>Paraburkholderia</taxon>
    </lineage>
</organism>